<dbReference type="EMBL" id="BARU01006257">
    <property type="protein sequence ID" value="GAH46386.1"/>
    <property type="molecule type" value="Genomic_DNA"/>
</dbReference>
<comment type="caution">
    <text evidence="2">The sequence shown here is derived from an EMBL/GenBank/DDBJ whole genome shotgun (WGS) entry which is preliminary data.</text>
</comment>
<sequence length="57" mass="6017">MTLRTEGTIGMTSHNMNGQAQESNPGEGWGGAEAGKPYIILSPINPGITKTLLTFNI</sequence>
<accession>X1FL23</accession>
<feature type="region of interest" description="Disordered" evidence="1">
    <location>
        <begin position="1"/>
        <end position="32"/>
    </location>
</feature>
<feature type="compositionally biased region" description="Polar residues" evidence="1">
    <location>
        <begin position="10"/>
        <end position="24"/>
    </location>
</feature>
<evidence type="ECO:0000313" key="2">
    <source>
        <dbReference type="EMBL" id="GAH46386.1"/>
    </source>
</evidence>
<organism evidence="2">
    <name type="scientific">marine sediment metagenome</name>
    <dbReference type="NCBI Taxonomy" id="412755"/>
    <lineage>
        <taxon>unclassified sequences</taxon>
        <taxon>metagenomes</taxon>
        <taxon>ecological metagenomes</taxon>
    </lineage>
</organism>
<gene>
    <name evidence="2" type="ORF">S03H2_12291</name>
</gene>
<protein>
    <submittedName>
        <fullName evidence="2">Uncharacterized protein</fullName>
    </submittedName>
</protein>
<reference evidence="2" key="1">
    <citation type="journal article" date="2014" name="Front. Microbiol.">
        <title>High frequency of phylogenetically diverse reductive dehalogenase-homologous genes in deep subseafloor sedimentary metagenomes.</title>
        <authorList>
            <person name="Kawai M."/>
            <person name="Futagami T."/>
            <person name="Toyoda A."/>
            <person name="Takaki Y."/>
            <person name="Nishi S."/>
            <person name="Hori S."/>
            <person name="Arai W."/>
            <person name="Tsubouchi T."/>
            <person name="Morono Y."/>
            <person name="Uchiyama I."/>
            <person name="Ito T."/>
            <person name="Fujiyama A."/>
            <person name="Inagaki F."/>
            <person name="Takami H."/>
        </authorList>
    </citation>
    <scope>NUCLEOTIDE SEQUENCE</scope>
    <source>
        <strain evidence="2">Expedition CK06-06</strain>
    </source>
</reference>
<proteinExistence type="predicted"/>
<dbReference type="AlphaFoldDB" id="X1FL23"/>
<name>X1FL23_9ZZZZ</name>
<evidence type="ECO:0000256" key="1">
    <source>
        <dbReference type="SAM" id="MobiDB-lite"/>
    </source>
</evidence>